<reference evidence="2 3" key="1">
    <citation type="journal article" date="2018" name="Front. Plant Sci.">
        <title>Red Clover (Trifolium pratense) and Zigzag Clover (T. medium) - A Picture of Genomic Similarities and Differences.</title>
        <authorList>
            <person name="Dluhosova J."/>
            <person name="Istvanek J."/>
            <person name="Nedelnik J."/>
            <person name="Repkova J."/>
        </authorList>
    </citation>
    <scope>NUCLEOTIDE SEQUENCE [LARGE SCALE GENOMIC DNA]</scope>
    <source>
        <strain evidence="3">cv. 10/8</strain>
        <tissue evidence="2">Leaf</tissue>
    </source>
</reference>
<proteinExistence type="predicted"/>
<evidence type="ECO:0000256" key="1">
    <source>
        <dbReference type="SAM" id="MobiDB-lite"/>
    </source>
</evidence>
<feature type="non-terminal residue" evidence="2">
    <location>
        <position position="1"/>
    </location>
</feature>
<protein>
    <submittedName>
        <fullName evidence="2">Uncharacterized protein</fullName>
    </submittedName>
</protein>
<name>A0A392M9H7_9FABA</name>
<dbReference type="EMBL" id="LXQA010005695">
    <property type="protein sequence ID" value="MCH83755.1"/>
    <property type="molecule type" value="Genomic_DNA"/>
</dbReference>
<gene>
    <name evidence="2" type="ORF">A2U01_0004581</name>
</gene>
<comment type="caution">
    <text evidence="2">The sequence shown here is derived from an EMBL/GenBank/DDBJ whole genome shotgun (WGS) entry which is preliminary data.</text>
</comment>
<organism evidence="2 3">
    <name type="scientific">Trifolium medium</name>
    <dbReference type="NCBI Taxonomy" id="97028"/>
    <lineage>
        <taxon>Eukaryota</taxon>
        <taxon>Viridiplantae</taxon>
        <taxon>Streptophyta</taxon>
        <taxon>Embryophyta</taxon>
        <taxon>Tracheophyta</taxon>
        <taxon>Spermatophyta</taxon>
        <taxon>Magnoliopsida</taxon>
        <taxon>eudicotyledons</taxon>
        <taxon>Gunneridae</taxon>
        <taxon>Pentapetalae</taxon>
        <taxon>rosids</taxon>
        <taxon>fabids</taxon>
        <taxon>Fabales</taxon>
        <taxon>Fabaceae</taxon>
        <taxon>Papilionoideae</taxon>
        <taxon>50 kb inversion clade</taxon>
        <taxon>NPAAA clade</taxon>
        <taxon>Hologalegina</taxon>
        <taxon>IRL clade</taxon>
        <taxon>Trifolieae</taxon>
        <taxon>Trifolium</taxon>
    </lineage>
</organism>
<dbReference type="Proteomes" id="UP000265520">
    <property type="component" value="Unassembled WGS sequence"/>
</dbReference>
<evidence type="ECO:0000313" key="3">
    <source>
        <dbReference type="Proteomes" id="UP000265520"/>
    </source>
</evidence>
<accession>A0A392M9H7</accession>
<evidence type="ECO:0000313" key="2">
    <source>
        <dbReference type="EMBL" id="MCH83755.1"/>
    </source>
</evidence>
<keyword evidence="3" id="KW-1185">Reference proteome</keyword>
<dbReference type="AlphaFoldDB" id="A0A392M9H7"/>
<feature type="region of interest" description="Disordered" evidence="1">
    <location>
        <begin position="125"/>
        <end position="146"/>
    </location>
</feature>
<sequence>VIWKWLPFKNSARKDDLQLYHWNYVSVDKNVNSVTFSTMQMSGKCERAKSIKVGNGCGSLLRVKDANYGGLAKNNVRVLVPTIVNVGPSLVVMSGFGQNLICSERMDSHGRRVIIVLGHVNGPENDKPPLVGQSGPNVEGGVVNGR</sequence>